<sequence length="49" mass="5539">MEAVLASFTGVRDWLIEEGRVSFQATEDFDSEGFMSVLADLGIRVRQMQ</sequence>
<dbReference type="EMBL" id="CP073355">
    <property type="protein sequence ID" value="URA11241.1"/>
    <property type="molecule type" value="Genomic_DNA"/>
</dbReference>
<evidence type="ECO:0000313" key="1">
    <source>
        <dbReference type="EMBL" id="URA11241.1"/>
    </source>
</evidence>
<evidence type="ECO:0000313" key="2">
    <source>
        <dbReference type="Proteomes" id="UP001056539"/>
    </source>
</evidence>
<reference evidence="1" key="2">
    <citation type="submission" date="2022-06" db="EMBL/GenBank/DDBJ databases">
        <title>Thermospira aquatica gen. nov., sp. nov.</title>
        <authorList>
            <person name="Ben Ali Gam Z."/>
            <person name="Labat M."/>
        </authorList>
    </citation>
    <scope>NUCLEOTIDE SEQUENCE</scope>
    <source>
        <strain evidence="1">F1F22</strain>
    </source>
</reference>
<proteinExistence type="predicted"/>
<dbReference type="RefSeq" id="WP_271436375.1">
    <property type="nucleotide sequence ID" value="NZ_CP073355.1"/>
</dbReference>
<protein>
    <submittedName>
        <fullName evidence="1">Uncharacterized protein</fullName>
    </submittedName>
</protein>
<dbReference type="KEGG" id="taqu:KDW03_05445"/>
<name>A0AAX3BG95_9SPIR</name>
<keyword evidence="2" id="KW-1185">Reference proteome</keyword>
<gene>
    <name evidence="1" type="ORF">KDW03_05445</name>
</gene>
<dbReference type="AlphaFoldDB" id="A0AAX3BG95"/>
<reference evidence="1" key="1">
    <citation type="submission" date="2021-04" db="EMBL/GenBank/DDBJ databases">
        <authorList>
            <person name="Postec A."/>
        </authorList>
    </citation>
    <scope>NUCLEOTIDE SEQUENCE</scope>
    <source>
        <strain evidence="1">F1F22</strain>
    </source>
</reference>
<dbReference type="Proteomes" id="UP001056539">
    <property type="component" value="Chromosome"/>
</dbReference>
<organism evidence="1 2">
    <name type="scientific">Thermospira aquatica</name>
    <dbReference type="NCBI Taxonomy" id="2828656"/>
    <lineage>
        <taxon>Bacteria</taxon>
        <taxon>Pseudomonadati</taxon>
        <taxon>Spirochaetota</taxon>
        <taxon>Spirochaetia</taxon>
        <taxon>Brevinematales</taxon>
        <taxon>Thermospiraceae</taxon>
        <taxon>Thermospira</taxon>
    </lineage>
</organism>
<accession>A0AAX3BG95</accession>